<dbReference type="EMBL" id="FLRC01000021">
    <property type="protein sequence ID" value="SBT25619.1"/>
    <property type="molecule type" value="Genomic_DNA"/>
</dbReference>
<feature type="region of interest" description="Disordered" evidence="1">
    <location>
        <begin position="38"/>
        <end position="72"/>
    </location>
</feature>
<evidence type="ECO:0000313" key="4">
    <source>
        <dbReference type="Proteomes" id="UP000078558"/>
    </source>
</evidence>
<evidence type="ECO:0000313" key="2">
    <source>
        <dbReference type="EMBL" id="SBT25619.1"/>
    </source>
</evidence>
<dbReference type="EMBL" id="LT907988">
    <property type="protein sequence ID" value="SOE47029.1"/>
    <property type="molecule type" value="Genomic_DNA"/>
</dbReference>
<dbReference type="NCBIfam" id="TIGR02557">
    <property type="entry name" value="HpaP"/>
    <property type="match status" value="1"/>
</dbReference>
<dbReference type="OrthoDB" id="8781027at2"/>
<dbReference type="STRING" id="1851544.ODI_03547"/>
<proteinExistence type="predicted"/>
<keyword evidence="4" id="KW-1185">Reference proteome</keyword>
<dbReference type="InterPro" id="IPR013390">
    <property type="entry name" value="T3SS_HpaP"/>
</dbReference>
<evidence type="ECO:0000256" key="1">
    <source>
        <dbReference type="SAM" id="MobiDB-lite"/>
    </source>
</evidence>
<dbReference type="Pfam" id="PF09483">
    <property type="entry name" value="HpaP"/>
    <property type="match status" value="1"/>
</dbReference>
<name>A0A1C3K288_9BURK</name>
<accession>A0A1C3K288</accession>
<reference evidence="2 4" key="1">
    <citation type="submission" date="2016-06" db="EMBL/GenBank/DDBJ databases">
        <authorList>
            <person name="Kjaerup R.B."/>
            <person name="Dalgaard T.S."/>
            <person name="Juul-Madsen H.R."/>
        </authorList>
    </citation>
    <scope>NUCLEOTIDE SEQUENCE [LARGE SCALE GENOMIC DNA]</scope>
    <source>
        <strain evidence="2">Orrdi1</strain>
    </source>
</reference>
<dbReference type="KEGG" id="odi:ODI_R0605"/>
<organism evidence="2 4">
    <name type="scientific">Orrella dioscoreae</name>
    <dbReference type="NCBI Taxonomy" id="1851544"/>
    <lineage>
        <taxon>Bacteria</taxon>
        <taxon>Pseudomonadati</taxon>
        <taxon>Pseudomonadota</taxon>
        <taxon>Betaproteobacteria</taxon>
        <taxon>Burkholderiales</taxon>
        <taxon>Alcaligenaceae</taxon>
        <taxon>Orrella</taxon>
    </lineage>
</organism>
<evidence type="ECO:0000313" key="3">
    <source>
        <dbReference type="EMBL" id="SOE47029.1"/>
    </source>
</evidence>
<sequence length="195" mass="21115">MRVLRPASRAADTPDETGGRPARPSQAFDFARLLRRARLPGPLPPGDQEDPLAAPSPAVVVPPLPAPAQHLPAQPHTDWFLQHSAGNDPVQSLACDQAQATALCSAIAGHVAGFCADPAVASRGDWMLRVTLDPVLLPGCVLQMDLSFLRLALRFETREADTRALVLRHVDTLETNLTALLRQHAMVHDLEITVW</sequence>
<protein>
    <submittedName>
        <fullName evidence="2">HpaP protein Type III secretion protein (YscP)</fullName>
    </submittedName>
</protein>
<dbReference type="RefSeq" id="WP_067753900.1">
    <property type="nucleotide sequence ID" value="NZ_LT907988.1"/>
</dbReference>
<dbReference type="Proteomes" id="UP000078558">
    <property type="component" value="Chromosome I"/>
</dbReference>
<reference evidence="3 4" key="2">
    <citation type="submission" date="2017-08" db="EMBL/GenBank/DDBJ databases">
        <authorList>
            <person name="de Groot N.N."/>
        </authorList>
    </citation>
    <scope>NUCLEOTIDE SEQUENCE [LARGE SCALE GENOMIC DNA]</scope>
    <source>
        <strain evidence="3">Orrdi1</strain>
    </source>
</reference>
<gene>
    <name evidence="2" type="ORF">ODI_03547</name>
    <name evidence="3" type="ORF">ODI_R0605</name>
</gene>
<dbReference type="AlphaFoldDB" id="A0A1C3K288"/>
<feature type="region of interest" description="Disordered" evidence="1">
    <location>
        <begin position="1"/>
        <end position="26"/>
    </location>
</feature>